<keyword evidence="3" id="KW-1185">Reference proteome</keyword>
<dbReference type="Proteomes" id="UP000053433">
    <property type="component" value="Unassembled WGS sequence"/>
</dbReference>
<evidence type="ECO:0000313" key="4">
    <source>
        <dbReference type="Proteomes" id="UP000053433"/>
    </source>
</evidence>
<dbReference type="GeneID" id="42857869"/>
<reference evidence="1" key="1">
    <citation type="submission" date="2015-02" db="EMBL/GenBank/DDBJ databases">
        <title>A novel member of the family Ruminococcaceae isolated from human feces.</title>
        <authorList>
            <person name="Shkoporov A.N."/>
            <person name="Chaplin A.V."/>
            <person name="Motuzova O.V."/>
            <person name="Kafarskaia L.I."/>
            <person name="Khokhlova E.V."/>
            <person name="Efimov B.A."/>
        </authorList>
    </citation>
    <scope>NUCLEOTIDE SEQUENCE [LARGE SCALE GENOMIC DNA]</scope>
    <source>
        <strain evidence="1">585-1</strain>
    </source>
</reference>
<reference evidence="2 4" key="2">
    <citation type="submission" date="2015-10" db="EMBL/GenBank/DDBJ databases">
        <title>A novel member of the family Ruminococcaceae isolated from human faeces.</title>
        <authorList>
            <person name="Shkoporov A.N."/>
            <person name="Chaplin A.V."/>
            <person name="Motuzova O.V."/>
            <person name="Kafarskaia L.I."/>
            <person name="Efimov B.A."/>
        </authorList>
    </citation>
    <scope>NUCLEOTIDE SEQUENCE [LARGE SCALE GENOMIC DNA]</scope>
    <source>
        <strain evidence="2 4">668</strain>
    </source>
</reference>
<name>A0A0D8IXH6_9FIRM</name>
<dbReference type="EMBL" id="LMUA01000020">
    <property type="protein sequence ID" value="KUE75500.1"/>
    <property type="molecule type" value="Genomic_DNA"/>
</dbReference>
<proteinExistence type="predicted"/>
<gene>
    <name evidence="2" type="ORF">ASJ35_13350</name>
    <name evidence="1" type="ORF">TQ39_15005</name>
</gene>
<protein>
    <submittedName>
        <fullName evidence="1">Uncharacterized protein</fullName>
    </submittedName>
</protein>
<accession>A0A0W7TNT0</accession>
<dbReference type="EMBL" id="JXXK01000026">
    <property type="protein sequence ID" value="KJF38996.1"/>
    <property type="molecule type" value="Genomic_DNA"/>
</dbReference>
<sequence length="194" mass="22927">MFEIEENTLDELPYSITCLQFACLAYEVAPENVNSMRHLECSMDDSYEAAESALACYCDLISPHDYSDNSECFIYGCYYSSKHMMEFYRLCRVHAKLLRVKLHEEPFFARAKRFVYSQLYNSYTFDYTLQTKVNREYASGIAARFTEDFYEFENFNMAMINVMRFYRDEAARLKNVLAMTRRTDSDVTIREEAA</sequence>
<comment type="caution">
    <text evidence="1">The sequence shown here is derived from an EMBL/GenBank/DDBJ whole genome shotgun (WGS) entry which is preliminary data.</text>
</comment>
<organism evidence="1 3">
    <name type="scientific">Ruthenibacterium lactatiformans</name>
    <dbReference type="NCBI Taxonomy" id="1550024"/>
    <lineage>
        <taxon>Bacteria</taxon>
        <taxon>Bacillati</taxon>
        <taxon>Bacillota</taxon>
        <taxon>Clostridia</taxon>
        <taxon>Eubacteriales</taxon>
        <taxon>Oscillospiraceae</taxon>
        <taxon>Ruthenibacterium</taxon>
    </lineage>
</organism>
<dbReference type="Proteomes" id="UP000032483">
    <property type="component" value="Unassembled WGS sequence"/>
</dbReference>
<evidence type="ECO:0000313" key="1">
    <source>
        <dbReference type="EMBL" id="KJF38996.1"/>
    </source>
</evidence>
<accession>A0A0D8IXH6</accession>
<evidence type="ECO:0000313" key="2">
    <source>
        <dbReference type="EMBL" id="KUE75500.1"/>
    </source>
</evidence>
<dbReference type="RefSeq" id="WP_050006113.1">
    <property type="nucleotide sequence ID" value="NZ_CAUBPW010000011.1"/>
</dbReference>
<dbReference type="AlphaFoldDB" id="A0A0D8IXH6"/>
<evidence type="ECO:0000313" key="3">
    <source>
        <dbReference type="Proteomes" id="UP000032483"/>
    </source>
</evidence>